<dbReference type="SMART" id="SM00497">
    <property type="entry name" value="IENR1"/>
    <property type="match status" value="1"/>
</dbReference>
<dbReference type="STRING" id="1123243.SAMN02745190_01851"/>
<accession>A0A1M4YY44</accession>
<dbReference type="PANTHER" id="PTHR37317">
    <property type="entry name" value="BLR8090 PROTEIN"/>
    <property type="match status" value="1"/>
</dbReference>
<dbReference type="Gene3D" id="3.40.960.10">
    <property type="entry name" value="VSR Endonuclease"/>
    <property type="match status" value="1"/>
</dbReference>
<feature type="domain" description="Treble clef zinc finger" evidence="1">
    <location>
        <begin position="87"/>
        <end position="142"/>
    </location>
</feature>
<dbReference type="Proteomes" id="UP000184404">
    <property type="component" value="Unassembled WGS sequence"/>
</dbReference>
<organism evidence="2 3">
    <name type="scientific">Schwartzia succinivorans DSM 10502</name>
    <dbReference type="NCBI Taxonomy" id="1123243"/>
    <lineage>
        <taxon>Bacteria</taxon>
        <taxon>Bacillati</taxon>
        <taxon>Bacillota</taxon>
        <taxon>Negativicutes</taxon>
        <taxon>Selenomonadales</taxon>
        <taxon>Selenomonadaceae</taxon>
        <taxon>Schwartzia</taxon>
    </lineage>
</organism>
<gene>
    <name evidence="2" type="ORF">SAMN02745190_01851</name>
</gene>
<dbReference type="InterPro" id="IPR003647">
    <property type="entry name" value="Intron_nuc_1_rpt"/>
</dbReference>
<dbReference type="AlphaFoldDB" id="A0A1M4YY44"/>
<evidence type="ECO:0000259" key="1">
    <source>
        <dbReference type="Pfam" id="PF14311"/>
    </source>
</evidence>
<dbReference type="InterPro" id="IPR036388">
    <property type="entry name" value="WH-like_DNA-bd_sf"/>
</dbReference>
<evidence type="ECO:0000313" key="2">
    <source>
        <dbReference type="EMBL" id="SHF10749.1"/>
    </source>
</evidence>
<dbReference type="OrthoDB" id="583824at2"/>
<dbReference type="InterPro" id="IPR025487">
    <property type="entry name" value="DUF4379"/>
</dbReference>
<evidence type="ECO:0000313" key="3">
    <source>
        <dbReference type="Proteomes" id="UP000184404"/>
    </source>
</evidence>
<feature type="domain" description="Treble clef zinc finger" evidence="1">
    <location>
        <begin position="311"/>
        <end position="365"/>
    </location>
</feature>
<reference evidence="2 3" key="1">
    <citation type="submission" date="2016-11" db="EMBL/GenBank/DDBJ databases">
        <authorList>
            <person name="Jaros S."/>
            <person name="Januszkiewicz K."/>
            <person name="Wedrychowicz H."/>
        </authorList>
    </citation>
    <scope>NUCLEOTIDE SEQUENCE [LARGE SCALE GENOMIC DNA]</scope>
    <source>
        <strain evidence="2 3">DSM 10502</strain>
    </source>
</reference>
<sequence length="427" mass="49004">MRVIKETVSQVQRLIDEWDEEKNKEAGIDPTKLGSQSNTYAFWKCNKCGYRWRAKISNRYNGRGCPCCARKVVVPGINDLATTHPKLAQEWDYERNGDLTPDKVLYGTSKRVYWLCPEGHSYSATINHRSGVNGTCCPKCNSGRQTSFAEQAFFYYIKKVFPDAISRYTEIFTNGMEIDIYIPSIKLGIEYDGEAWHKKDKRKREQKKYAICKENGIYLLRVMEKSSEESFLIADETLSLPEPLYEHKYLARGIRVLLDRIDPSCNIWTRKDIRQVYSDVDINIERDEREIRAYMTKLRSGSLQELYPDVAAEWHPHLNGTVTPDKVKPGSDYKAVWICKKCGNIYRSVVGHRTGKHPTGCPKCGVKKVIDVNRKAVKMLDPKTGNVMKIFPSISEASRQMRISNSNISSVCKNKRAQAGGYGWEYV</sequence>
<keyword evidence="3" id="KW-1185">Reference proteome</keyword>
<dbReference type="Pfam" id="PF14311">
    <property type="entry name" value="DUF4379"/>
    <property type="match status" value="3"/>
</dbReference>
<dbReference type="EMBL" id="FQUG01000007">
    <property type="protein sequence ID" value="SHF10749.1"/>
    <property type="molecule type" value="Genomic_DNA"/>
</dbReference>
<proteinExistence type="predicted"/>
<dbReference type="SUPFAM" id="SSF57802">
    <property type="entry name" value="Rubredoxin-like"/>
    <property type="match status" value="1"/>
</dbReference>
<dbReference type="RefSeq" id="WP_072935938.1">
    <property type="nucleotide sequence ID" value="NZ_FQUG01000007.1"/>
</dbReference>
<dbReference type="Gene3D" id="1.10.10.10">
    <property type="entry name" value="Winged helix-like DNA-binding domain superfamily/Winged helix DNA-binding domain"/>
    <property type="match status" value="1"/>
</dbReference>
<feature type="domain" description="Treble clef zinc finger" evidence="1">
    <location>
        <begin position="14"/>
        <end position="71"/>
    </location>
</feature>
<protein>
    <submittedName>
        <fullName evidence="2">Probable Zinc-ribbon domain-containing protein</fullName>
    </submittedName>
</protein>
<dbReference type="SUPFAM" id="SSF64496">
    <property type="entry name" value="DNA-binding domain of intron-encoded endonucleases"/>
    <property type="match status" value="1"/>
</dbReference>
<dbReference type="PANTHER" id="PTHR37317:SF1">
    <property type="entry name" value="ZINC-RIBBON DOMAIN-CONTAINING PROTEIN-RELATED"/>
    <property type="match status" value="1"/>
</dbReference>
<name>A0A1M4YY44_9FIRM</name>